<dbReference type="Proteomes" id="UP000299102">
    <property type="component" value="Unassembled WGS sequence"/>
</dbReference>
<protein>
    <submittedName>
        <fullName evidence="1">Uncharacterized protein</fullName>
    </submittedName>
</protein>
<keyword evidence="2" id="KW-1185">Reference proteome</keyword>
<comment type="caution">
    <text evidence="1">The sequence shown here is derived from an EMBL/GenBank/DDBJ whole genome shotgun (WGS) entry which is preliminary data.</text>
</comment>
<reference evidence="1 2" key="1">
    <citation type="journal article" date="2019" name="Commun. Biol.">
        <title>The bagworm genome reveals a unique fibroin gene that provides high tensile strength.</title>
        <authorList>
            <person name="Kono N."/>
            <person name="Nakamura H."/>
            <person name="Ohtoshi R."/>
            <person name="Tomita M."/>
            <person name="Numata K."/>
            <person name="Arakawa K."/>
        </authorList>
    </citation>
    <scope>NUCLEOTIDE SEQUENCE [LARGE SCALE GENOMIC DNA]</scope>
</reference>
<name>A0A4C2A4I1_EUMVA</name>
<evidence type="ECO:0000313" key="1">
    <source>
        <dbReference type="EMBL" id="GBP94978.1"/>
    </source>
</evidence>
<dbReference type="AlphaFoldDB" id="A0A4C2A4I1"/>
<proteinExistence type="predicted"/>
<accession>A0A4C2A4I1</accession>
<gene>
    <name evidence="1" type="ORF">EVAR_66398_1</name>
</gene>
<dbReference type="EMBL" id="BGZK01002570">
    <property type="protein sequence ID" value="GBP94978.1"/>
    <property type="molecule type" value="Genomic_DNA"/>
</dbReference>
<organism evidence="1 2">
    <name type="scientific">Eumeta variegata</name>
    <name type="common">Bagworm moth</name>
    <name type="synonym">Eumeta japonica</name>
    <dbReference type="NCBI Taxonomy" id="151549"/>
    <lineage>
        <taxon>Eukaryota</taxon>
        <taxon>Metazoa</taxon>
        <taxon>Ecdysozoa</taxon>
        <taxon>Arthropoda</taxon>
        <taxon>Hexapoda</taxon>
        <taxon>Insecta</taxon>
        <taxon>Pterygota</taxon>
        <taxon>Neoptera</taxon>
        <taxon>Endopterygota</taxon>
        <taxon>Lepidoptera</taxon>
        <taxon>Glossata</taxon>
        <taxon>Ditrysia</taxon>
        <taxon>Tineoidea</taxon>
        <taxon>Psychidae</taxon>
        <taxon>Oiketicinae</taxon>
        <taxon>Eumeta</taxon>
    </lineage>
</organism>
<sequence length="100" mass="11133">MTWRCKTREEAVDNTTSMEENKQVIIVKGVLLKIRSVHKLSYLSDLSCFGVLARGRKHSSLQGAERCGHCSRLGTAHVRKAYAVVSLVDVSNTAHFKETS</sequence>
<evidence type="ECO:0000313" key="2">
    <source>
        <dbReference type="Proteomes" id="UP000299102"/>
    </source>
</evidence>